<reference evidence="8 9" key="1">
    <citation type="submission" date="2018-07" db="EMBL/GenBank/DDBJ databases">
        <title>Thalassococcus profundi sp. nov., a marine bacterium isolated from deep seawater of Okinawa Trough.</title>
        <authorList>
            <person name="Yu M."/>
        </authorList>
    </citation>
    <scope>NUCLEOTIDE SEQUENCE [LARGE SCALE GENOMIC DNA]</scope>
    <source>
        <strain evidence="8 9">WRAS1</strain>
    </source>
</reference>
<gene>
    <name evidence="8" type="ORF">DU478_14255</name>
</gene>
<dbReference type="PROSITE" id="PS50885">
    <property type="entry name" value="HAMP"/>
    <property type="match status" value="2"/>
</dbReference>
<feature type="region of interest" description="Disordered" evidence="4">
    <location>
        <begin position="763"/>
        <end position="801"/>
    </location>
</feature>
<name>A0A369TRK8_9RHOB</name>
<dbReference type="Gene3D" id="1.10.287.950">
    <property type="entry name" value="Methyl-accepting chemotaxis protein"/>
    <property type="match status" value="1"/>
</dbReference>
<keyword evidence="3" id="KW-0807">Transducer</keyword>
<dbReference type="CDD" id="cd06225">
    <property type="entry name" value="HAMP"/>
    <property type="match status" value="1"/>
</dbReference>
<keyword evidence="5" id="KW-0812">Transmembrane</keyword>
<feature type="domain" description="HAMP" evidence="7">
    <location>
        <begin position="382"/>
        <end position="435"/>
    </location>
</feature>
<evidence type="ECO:0000313" key="8">
    <source>
        <dbReference type="EMBL" id="RDD65596.1"/>
    </source>
</evidence>
<feature type="compositionally biased region" description="Low complexity" evidence="4">
    <location>
        <begin position="782"/>
        <end position="791"/>
    </location>
</feature>
<evidence type="ECO:0000256" key="3">
    <source>
        <dbReference type="PROSITE-ProRule" id="PRU00284"/>
    </source>
</evidence>
<dbReference type="InterPro" id="IPR051310">
    <property type="entry name" value="MCP_chemotaxis"/>
</dbReference>
<dbReference type="InterPro" id="IPR003660">
    <property type="entry name" value="HAMP_dom"/>
</dbReference>
<keyword evidence="5" id="KW-0472">Membrane</keyword>
<evidence type="ECO:0000256" key="2">
    <source>
        <dbReference type="ARBA" id="ARBA00029447"/>
    </source>
</evidence>
<keyword evidence="1" id="KW-0145">Chemotaxis</keyword>
<feature type="transmembrane region" description="Helical" evidence="5">
    <location>
        <begin position="361"/>
        <end position="381"/>
    </location>
</feature>
<accession>A0A369TRK8</accession>
<dbReference type="SMART" id="SM00304">
    <property type="entry name" value="HAMP"/>
    <property type="match status" value="2"/>
</dbReference>
<proteinExistence type="inferred from homology"/>
<feature type="transmembrane region" description="Helical" evidence="5">
    <location>
        <begin position="28"/>
        <end position="46"/>
    </location>
</feature>
<sequence length="801" mass="86514">MFAISYPLANGLRNRRRLFGRTSFRRKLPLMIAVPFVLLAAIICYIDYRLKLEEAHAARFVLLEAMMDEREAALDAWYREIESDIRTVASYGRPDRVIAEFQSAWRALGAAPGETLRRLYITDNPNAVGEKDLLDDAGDGSLFSRLHATYHPGMRTMQRELGYYDVFLFNTEGDLVYSVFKELDFATNFRDGPYADSGLGEAFRGASGAADGELVLTSFAAYDPSAGAAASFAAMPVFDRSGTRVGVVAMQIPIDRVARILSQSALLGQTGLVYLVGPDGRARSASPFEGGHDVLDPLPDLPQIAAAQADDHSLLTDVPGLTGQPVEAQGRRFDFAGQSWAMVREQDMQEARAEDTAMWRLFLLQVAAAALVAAAVGLTLARSLSRRIGELSTSVEDVARGHLEAEVNQLRTGDEIGDIARTLLLFRKKLLAADEAKAAREVMLAEQREVVTELQAALEKLASGNLDCRIDRELSNDYEGLRQHFNATVNELAAIIAQVSATSAEIESDTERLNDSSNKLAVRTENQAATLEQSTAALQQVTTTLQSSATDVREVVRVIEKMRAGTDSSTALKDHAVEAMARIEESSKKISQIIGVIEDIAFQTNLLALNAGVEAARAGEVGRGFAVVASEVRALAQRSHDSAGEIRDLISESARSVQDGVDLVSDLGQGIDGISGMTRDMAGRVQRIAESTEDQSRSLSDVSTGVIELDGMTQKNAGMVMDFTEAGKALNGKALELRRMVAHFKGAALLNPETMAPIPAEISVQPPAAGPRTWEKASTETSPPASLPPLAVANGGPWQDF</sequence>
<dbReference type="CDD" id="cd11386">
    <property type="entry name" value="MCP_signal"/>
    <property type="match status" value="1"/>
</dbReference>
<dbReference type="InterPro" id="IPR004090">
    <property type="entry name" value="Chemotax_Me-accpt_rcpt"/>
</dbReference>
<keyword evidence="5" id="KW-1133">Transmembrane helix</keyword>
<keyword evidence="9" id="KW-1185">Reference proteome</keyword>
<dbReference type="EMBL" id="QPMK01000011">
    <property type="protein sequence ID" value="RDD65596.1"/>
    <property type="molecule type" value="Genomic_DNA"/>
</dbReference>
<dbReference type="SUPFAM" id="SSF158472">
    <property type="entry name" value="HAMP domain-like"/>
    <property type="match status" value="1"/>
</dbReference>
<evidence type="ECO:0000256" key="4">
    <source>
        <dbReference type="SAM" id="MobiDB-lite"/>
    </source>
</evidence>
<evidence type="ECO:0000256" key="5">
    <source>
        <dbReference type="SAM" id="Phobius"/>
    </source>
</evidence>
<dbReference type="SMART" id="SM00283">
    <property type="entry name" value="MA"/>
    <property type="match status" value="1"/>
</dbReference>
<dbReference type="Gene3D" id="6.10.340.10">
    <property type="match status" value="1"/>
</dbReference>
<dbReference type="Pfam" id="PF00015">
    <property type="entry name" value="MCPsignal"/>
    <property type="match status" value="1"/>
</dbReference>
<comment type="similarity">
    <text evidence="2">Belongs to the methyl-accepting chemotaxis (MCP) protein family.</text>
</comment>
<feature type="domain" description="HAMP" evidence="7">
    <location>
        <begin position="451"/>
        <end position="497"/>
    </location>
</feature>
<organism evidence="8 9">
    <name type="scientific">Thalassococcus profundi</name>
    <dbReference type="NCBI Taxonomy" id="2282382"/>
    <lineage>
        <taxon>Bacteria</taxon>
        <taxon>Pseudomonadati</taxon>
        <taxon>Pseudomonadota</taxon>
        <taxon>Alphaproteobacteria</taxon>
        <taxon>Rhodobacterales</taxon>
        <taxon>Roseobacteraceae</taxon>
        <taxon>Thalassococcus</taxon>
    </lineage>
</organism>
<dbReference type="PRINTS" id="PR00260">
    <property type="entry name" value="CHEMTRNSDUCR"/>
</dbReference>
<feature type="domain" description="Methyl-accepting transducer" evidence="6">
    <location>
        <begin position="502"/>
        <end position="731"/>
    </location>
</feature>
<dbReference type="PROSITE" id="PS50111">
    <property type="entry name" value="CHEMOTAXIS_TRANSDUC_2"/>
    <property type="match status" value="1"/>
</dbReference>
<dbReference type="PANTHER" id="PTHR43531">
    <property type="entry name" value="PROTEIN ICFG"/>
    <property type="match status" value="1"/>
</dbReference>
<evidence type="ECO:0000313" key="9">
    <source>
        <dbReference type="Proteomes" id="UP000253977"/>
    </source>
</evidence>
<dbReference type="InterPro" id="IPR004089">
    <property type="entry name" value="MCPsignal_dom"/>
</dbReference>
<dbReference type="Pfam" id="PF00672">
    <property type="entry name" value="HAMP"/>
    <property type="match status" value="1"/>
</dbReference>
<dbReference type="SUPFAM" id="SSF58104">
    <property type="entry name" value="Methyl-accepting chemotaxis protein (MCP) signaling domain"/>
    <property type="match status" value="1"/>
</dbReference>
<evidence type="ECO:0000259" key="7">
    <source>
        <dbReference type="PROSITE" id="PS50885"/>
    </source>
</evidence>
<protein>
    <submittedName>
        <fullName evidence="8">HAMP domain-containing protein</fullName>
    </submittedName>
</protein>
<dbReference type="GO" id="GO:0006935">
    <property type="term" value="P:chemotaxis"/>
    <property type="evidence" value="ECO:0007669"/>
    <property type="project" value="UniProtKB-KW"/>
</dbReference>
<dbReference type="GO" id="GO:0007165">
    <property type="term" value="P:signal transduction"/>
    <property type="evidence" value="ECO:0007669"/>
    <property type="project" value="UniProtKB-KW"/>
</dbReference>
<evidence type="ECO:0000256" key="1">
    <source>
        <dbReference type="ARBA" id="ARBA00022500"/>
    </source>
</evidence>
<dbReference type="GO" id="GO:0016020">
    <property type="term" value="C:membrane"/>
    <property type="evidence" value="ECO:0007669"/>
    <property type="project" value="InterPro"/>
</dbReference>
<evidence type="ECO:0000259" key="6">
    <source>
        <dbReference type="PROSITE" id="PS50111"/>
    </source>
</evidence>
<comment type="caution">
    <text evidence="8">The sequence shown here is derived from an EMBL/GenBank/DDBJ whole genome shotgun (WGS) entry which is preliminary data.</text>
</comment>
<dbReference type="PANTHER" id="PTHR43531:SF11">
    <property type="entry name" value="METHYL-ACCEPTING CHEMOTAXIS PROTEIN 3"/>
    <property type="match status" value="1"/>
</dbReference>
<dbReference type="Proteomes" id="UP000253977">
    <property type="component" value="Unassembled WGS sequence"/>
</dbReference>
<dbReference type="AlphaFoldDB" id="A0A369TRK8"/>
<dbReference type="GO" id="GO:0004888">
    <property type="term" value="F:transmembrane signaling receptor activity"/>
    <property type="evidence" value="ECO:0007669"/>
    <property type="project" value="InterPro"/>
</dbReference>